<dbReference type="EMBL" id="LJBJ02000002">
    <property type="protein sequence ID" value="OAX52694.1"/>
    <property type="molecule type" value="Genomic_DNA"/>
</dbReference>
<organism evidence="6 7">
    <name type="scientific">Rothia kristinae</name>
    <dbReference type="NCBI Taxonomy" id="37923"/>
    <lineage>
        <taxon>Bacteria</taxon>
        <taxon>Bacillati</taxon>
        <taxon>Actinomycetota</taxon>
        <taxon>Actinomycetes</taxon>
        <taxon>Micrococcales</taxon>
        <taxon>Micrococcaceae</taxon>
        <taxon>Rothia</taxon>
    </lineage>
</organism>
<protein>
    <submittedName>
        <fullName evidence="6">Uncharacterized protein</fullName>
    </submittedName>
</protein>
<dbReference type="AlphaFoldDB" id="A0A199NUC8"/>
<name>A0A199NUC8_9MICC</name>
<dbReference type="Pfam" id="PF00534">
    <property type="entry name" value="Glycos_transf_1"/>
    <property type="match status" value="1"/>
</dbReference>
<keyword evidence="7" id="KW-1185">Reference proteome</keyword>
<sequence>MTAPPDAPPPAAQRTVAADERAPGSRGLVLHVLSMHTSPLAQPGDGDAGGMNVYIAHLCAALARAGHRVEVFTLDTSPDAASAPSVRTASPAPGLRVHTLALPAAAGAGKADLARLTGAFGRACAEVAQRLPAPDALHAHYWLSGQAALSLREQLGRTAERLPLVLTLHTTARIKNRHAGAGEPPEPQERAAAEEELLRATQAVIANTDTEARELVQLYGADPRRLHTVPPGVDAAVFHPDPERPTSPAPASQEPGWQTLASPESAPEDAAPSARETSEDPAPFRILFAGRPQPLKGPEILIRALPELIRRVPGAHLEIRGSASPQYLARLRALARDEGVLARCRFTPACPAPQLASAMRAADVVACPSSSETFGLVALEAQACGTPVAASDVGGLRTALEDGRAGLLVPERTPRAWARSLALLAEDPALRARLRARGLAHARTLTWADAARRTAAVYEAVVSAR</sequence>
<evidence type="ECO:0000313" key="7">
    <source>
        <dbReference type="Proteomes" id="UP000053171"/>
    </source>
</evidence>
<dbReference type="GO" id="GO:0016757">
    <property type="term" value="F:glycosyltransferase activity"/>
    <property type="evidence" value="ECO:0007669"/>
    <property type="project" value="UniProtKB-KW"/>
</dbReference>
<feature type="compositionally biased region" description="Pro residues" evidence="3">
    <location>
        <begin position="1"/>
        <end position="11"/>
    </location>
</feature>
<evidence type="ECO:0000259" key="5">
    <source>
        <dbReference type="Pfam" id="PF13439"/>
    </source>
</evidence>
<feature type="region of interest" description="Disordered" evidence="3">
    <location>
        <begin position="1"/>
        <end position="23"/>
    </location>
</feature>
<comment type="caution">
    <text evidence="6">The sequence shown here is derived from an EMBL/GenBank/DDBJ whole genome shotgun (WGS) entry which is preliminary data.</text>
</comment>
<evidence type="ECO:0000256" key="3">
    <source>
        <dbReference type="SAM" id="MobiDB-lite"/>
    </source>
</evidence>
<dbReference type="PANTHER" id="PTHR12526:SF510">
    <property type="entry name" value="D-INOSITOL 3-PHOSPHATE GLYCOSYLTRANSFERASE"/>
    <property type="match status" value="1"/>
</dbReference>
<feature type="region of interest" description="Disordered" evidence="3">
    <location>
        <begin position="230"/>
        <end position="282"/>
    </location>
</feature>
<proteinExistence type="predicted"/>
<feature type="domain" description="Glycosyltransferase subfamily 4-like N-terminal" evidence="5">
    <location>
        <begin position="49"/>
        <end position="235"/>
    </location>
</feature>
<dbReference type="SUPFAM" id="SSF53756">
    <property type="entry name" value="UDP-Glycosyltransferase/glycogen phosphorylase"/>
    <property type="match status" value="1"/>
</dbReference>
<dbReference type="Gene3D" id="3.40.50.2000">
    <property type="entry name" value="Glycogen Phosphorylase B"/>
    <property type="match status" value="2"/>
</dbReference>
<dbReference type="InterPro" id="IPR001296">
    <property type="entry name" value="Glyco_trans_1"/>
</dbReference>
<dbReference type="RefSeq" id="WP_055684541.1">
    <property type="nucleotide sequence ID" value="NZ_LJBJ02000002.1"/>
</dbReference>
<keyword evidence="1" id="KW-0328">Glycosyltransferase</keyword>
<gene>
    <name evidence="6" type="ORF">AN277_0201715</name>
</gene>
<feature type="domain" description="Glycosyl transferase family 1" evidence="4">
    <location>
        <begin position="279"/>
        <end position="438"/>
    </location>
</feature>
<evidence type="ECO:0000256" key="1">
    <source>
        <dbReference type="ARBA" id="ARBA00022676"/>
    </source>
</evidence>
<evidence type="ECO:0000256" key="2">
    <source>
        <dbReference type="ARBA" id="ARBA00022679"/>
    </source>
</evidence>
<keyword evidence="2" id="KW-0808">Transferase</keyword>
<accession>A0A199NUC8</accession>
<dbReference type="Proteomes" id="UP000053171">
    <property type="component" value="Unassembled WGS sequence"/>
</dbReference>
<reference evidence="6" key="1">
    <citation type="submission" date="2016-06" db="EMBL/GenBank/DDBJ databases">
        <title>Identification of putative biosynthetic pathways for the production of bioactive secondary metabolites by the marine actinomycete Kocuria kristinae RUTW2-3.</title>
        <authorList>
            <person name="Waterworth S.C."/>
            <person name="Walmsley T.A."/>
            <person name="Matongo T."/>
            <person name="Davies-Coleman M.T."/>
            <person name="Dorrington R.A."/>
        </authorList>
    </citation>
    <scope>NUCLEOTIDE SEQUENCE [LARGE SCALE GENOMIC DNA]</scope>
    <source>
        <strain evidence="6">RUTW2-3</strain>
    </source>
</reference>
<evidence type="ECO:0000313" key="6">
    <source>
        <dbReference type="EMBL" id="OAX52694.1"/>
    </source>
</evidence>
<dbReference type="PANTHER" id="PTHR12526">
    <property type="entry name" value="GLYCOSYLTRANSFERASE"/>
    <property type="match status" value="1"/>
</dbReference>
<dbReference type="Pfam" id="PF13439">
    <property type="entry name" value="Glyco_transf_4"/>
    <property type="match status" value="1"/>
</dbReference>
<feature type="compositionally biased region" description="Low complexity" evidence="3">
    <location>
        <begin position="261"/>
        <end position="275"/>
    </location>
</feature>
<evidence type="ECO:0000259" key="4">
    <source>
        <dbReference type="Pfam" id="PF00534"/>
    </source>
</evidence>
<dbReference type="InterPro" id="IPR028098">
    <property type="entry name" value="Glyco_trans_4-like_N"/>
</dbReference>